<evidence type="ECO:0000313" key="14">
    <source>
        <dbReference type="Proteomes" id="UP000242638"/>
    </source>
</evidence>
<accession>A0A3P9PNU0</accession>
<dbReference type="InterPro" id="IPR013783">
    <property type="entry name" value="Ig-like_fold"/>
</dbReference>
<feature type="region of interest" description="Disordered" evidence="10">
    <location>
        <begin position="352"/>
        <end position="380"/>
    </location>
</feature>
<reference evidence="13" key="3">
    <citation type="submission" date="2025-09" db="UniProtKB">
        <authorList>
            <consortium name="Ensembl"/>
        </authorList>
    </citation>
    <scope>IDENTIFICATION</scope>
    <source>
        <strain evidence="13">Guanapo</strain>
    </source>
</reference>
<evidence type="ECO:0000256" key="4">
    <source>
        <dbReference type="ARBA" id="ARBA00022729"/>
    </source>
</evidence>
<keyword evidence="4" id="KW-0732">Signal</keyword>
<dbReference type="PANTHER" id="PTHR10075:SF108">
    <property type="entry name" value="NEUROPLASTIN"/>
    <property type="match status" value="1"/>
</dbReference>
<dbReference type="FunFam" id="2.60.40.10:FF:000291">
    <property type="entry name" value="Neuroplastin b"/>
    <property type="match status" value="1"/>
</dbReference>
<dbReference type="Bgee" id="ENSPREG00000015822">
    <property type="expression patterns" value="Expressed in head"/>
</dbReference>
<dbReference type="PIRSF" id="PIRSF000615">
    <property type="entry name" value="TyrPK_CSF1-R"/>
    <property type="match status" value="1"/>
</dbReference>
<dbReference type="InterPro" id="IPR007110">
    <property type="entry name" value="Ig-like_dom"/>
</dbReference>
<sequence>MFLVLIDLGVCRPAAGFVKSPLSETKLTGDTFELYCDVVGNPTPEIQWWYSEINRADSFRQLWDGARKRRVSIGTAYGLNSVSVLGVSHLTLDDAGTYECRASNDPRRNDVHQNPATTWIRAQATVTVLQKPSISVSEPLTITSDMDSILLQCNLTSSYGNPKDSYWMKNGEEISGTRTQNKNTEHRLDRLRGDDAGLYMCVYNFEMAPPANATIEIKSAPIITGHKRSENKNEGDRAVLYCKSAGYPHPIWTWHKIDPTGIRDIDNSTGRFSVFSRENYTELHISNLDINLDPGEYMCNATNIIGSHNEKLVLRVRSLLAPLWPLLGVLAEIIILVIIIVVYEKRKKPEDLQDGESPVVMKTNSTNNHKDKNLRQRNTN</sequence>
<dbReference type="InterPro" id="IPR003599">
    <property type="entry name" value="Ig_sub"/>
</dbReference>
<dbReference type="SMART" id="SM00409">
    <property type="entry name" value="IG"/>
    <property type="match status" value="3"/>
</dbReference>
<dbReference type="Pfam" id="PF13927">
    <property type="entry name" value="Ig_3"/>
    <property type="match status" value="3"/>
</dbReference>
<reference evidence="14" key="1">
    <citation type="submission" date="2013-11" db="EMBL/GenBank/DDBJ databases">
        <title>The genomic landscape of the Guanapo guppy.</title>
        <authorList>
            <person name="Kuenstner A."/>
            <person name="Dreyer C."/>
        </authorList>
    </citation>
    <scope>NUCLEOTIDE SEQUENCE</scope>
    <source>
        <strain evidence="14">Guanapo</strain>
    </source>
</reference>
<dbReference type="OMA" id="RNDVHQN"/>
<keyword evidence="3 11" id="KW-0812">Transmembrane</keyword>
<feature type="domain" description="Ig-like" evidence="12">
    <location>
        <begin position="13"/>
        <end position="127"/>
    </location>
</feature>
<comment type="subcellular location">
    <subcellularLocation>
        <location evidence="1">Cell membrane</location>
        <topology evidence="1">Single-pass type I membrane protein</topology>
    </subcellularLocation>
</comment>
<dbReference type="SUPFAM" id="SSF48726">
    <property type="entry name" value="Immunoglobulin"/>
    <property type="match status" value="3"/>
</dbReference>
<dbReference type="STRING" id="8081.ENSPREP00000023464"/>
<protein>
    <submittedName>
        <fullName evidence="13">Neuroplastin a</fullName>
    </submittedName>
</protein>
<evidence type="ECO:0000256" key="5">
    <source>
        <dbReference type="ARBA" id="ARBA00022989"/>
    </source>
</evidence>
<keyword evidence="8" id="KW-0325">Glycoprotein</keyword>
<dbReference type="InterPro" id="IPR003598">
    <property type="entry name" value="Ig_sub2"/>
</dbReference>
<feature type="domain" description="Ig-like" evidence="12">
    <location>
        <begin position="221"/>
        <end position="317"/>
    </location>
</feature>
<feature type="transmembrane region" description="Helical" evidence="11">
    <location>
        <begin position="323"/>
        <end position="343"/>
    </location>
</feature>
<dbReference type="AlphaFoldDB" id="A0A3P9PNU0"/>
<evidence type="ECO:0000313" key="13">
    <source>
        <dbReference type="Ensembl" id="ENSPREP00000023464.1"/>
    </source>
</evidence>
<evidence type="ECO:0000256" key="9">
    <source>
        <dbReference type="ARBA" id="ARBA00023319"/>
    </source>
</evidence>
<reference evidence="13" key="2">
    <citation type="submission" date="2025-08" db="UniProtKB">
        <authorList>
            <consortium name="Ensembl"/>
        </authorList>
    </citation>
    <scope>IDENTIFICATION</scope>
    <source>
        <strain evidence="13">Guanapo</strain>
    </source>
</reference>
<evidence type="ECO:0000256" key="7">
    <source>
        <dbReference type="ARBA" id="ARBA00023157"/>
    </source>
</evidence>
<name>A0A3P9PNU0_POERE</name>
<keyword evidence="2" id="KW-1003">Cell membrane</keyword>
<dbReference type="PRINTS" id="PR01856">
    <property type="entry name" value="BASIGIN"/>
</dbReference>
<proteinExistence type="predicted"/>
<keyword evidence="6 11" id="KW-0472">Membrane</keyword>
<evidence type="ECO:0000256" key="8">
    <source>
        <dbReference type="ARBA" id="ARBA00023180"/>
    </source>
</evidence>
<dbReference type="FunFam" id="2.60.40.10:FF:000387">
    <property type="entry name" value="Neuroplastin b"/>
    <property type="match status" value="1"/>
</dbReference>
<evidence type="ECO:0000256" key="6">
    <source>
        <dbReference type="ARBA" id="ARBA00023136"/>
    </source>
</evidence>
<dbReference type="Ensembl" id="ENSPRET00000023704.1">
    <property type="protein sequence ID" value="ENSPREP00000023464.1"/>
    <property type="gene ID" value="ENSPREG00000015822.1"/>
</dbReference>
<dbReference type="SMART" id="SM00408">
    <property type="entry name" value="IGc2"/>
    <property type="match status" value="2"/>
</dbReference>
<dbReference type="PANTHER" id="PTHR10075">
    <property type="entry name" value="BASIGIN RELATED"/>
    <property type="match status" value="1"/>
</dbReference>
<dbReference type="GO" id="GO:0048545">
    <property type="term" value="P:response to steroid hormone"/>
    <property type="evidence" value="ECO:0007669"/>
    <property type="project" value="Ensembl"/>
</dbReference>
<dbReference type="Proteomes" id="UP000242638">
    <property type="component" value="Unassembled WGS sequence"/>
</dbReference>
<evidence type="ECO:0000259" key="12">
    <source>
        <dbReference type="PROSITE" id="PS50835"/>
    </source>
</evidence>
<dbReference type="GO" id="GO:0005886">
    <property type="term" value="C:plasma membrane"/>
    <property type="evidence" value="ECO:0007669"/>
    <property type="project" value="UniProtKB-SubCell"/>
</dbReference>
<organism evidence="13 14">
    <name type="scientific">Poecilia reticulata</name>
    <name type="common">Guppy</name>
    <name type="synonym">Acanthophacelus reticulatus</name>
    <dbReference type="NCBI Taxonomy" id="8081"/>
    <lineage>
        <taxon>Eukaryota</taxon>
        <taxon>Metazoa</taxon>
        <taxon>Chordata</taxon>
        <taxon>Craniata</taxon>
        <taxon>Vertebrata</taxon>
        <taxon>Euteleostomi</taxon>
        <taxon>Actinopterygii</taxon>
        <taxon>Neopterygii</taxon>
        <taxon>Teleostei</taxon>
        <taxon>Neoteleostei</taxon>
        <taxon>Acanthomorphata</taxon>
        <taxon>Ovalentaria</taxon>
        <taxon>Atherinomorphae</taxon>
        <taxon>Cyprinodontiformes</taxon>
        <taxon>Poeciliidae</taxon>
        <taxon>Poeciliinae</taxon>
        <taxon>Poecilia</taxon>
    </lineage>
</organism>
<evidence type="ECO:0000256" key="3">
    <source>
        <dbReference type="ARBA" id="ARBA00022692"/>
    </source>
</evidence>
<dbReference type="Gene3D" id="2.60.40.10">
    <property type="entry name" value="Immunoglobulins"/>
    <property type="match status" value="3"/>
</dbReference>
<evidence type="ECO:0000256" key="2">
    <source>
        <dbReference type="ARBA" id="ARBA00022475"/>
    </source>
</evidence>
<keyword evidence="9" id="KW-0393">Immunoglobulin domain</keyword>
<evidence type="ECO:0000256" key="1">
    <source>
        <dbReference type="ARBA" id="ARBA00004251"/>
    </source>
</evidence>
<evidence type="ECO:0000256" key="10">
    <source>
        <dbReference type="SAM" id="MobiDB-lite"/>
    </source>
</evidence>
<feature type="domain" description="Ig-like" evidence="12">
    <location>
        <begin position="132"/>
        <end position="216"/>
    </location>
</feature>
<dbReference type="InterPro" id="IPR036179">
    <property type="entry name" value="Ig-like_dom_sf"/>
</dbReference>
<keyword evidence="14" id="KW-1185">Reference proteome</keyword>
<dbReference type="GeneTree" id="ENSGT00940000156195"/>
<dbReference type="PROSITE" id="PS50835">
    <property type="entry name" value="IG_LIKE"/>
    <property type="match status" value="3"/>
</dbReference>
<keyword evidence="5 11" id="KW-1133">Transmembrane helix</keyword>
<evidence type="ECO:0000256" key="11">
    <source>
        <dbReference type="SAM" id="Phobius"/>
    </source>
</evidence>
<keyword evidence="7" id="KW-1015">Disulfide bond</keyword>